<dbReference type="OrthoDB" id="1707228at2"/>
<dbReference type="NCBIfam" id="TIGR02898">
    <property type="entry name" value="spore_YhcN_YlaJ"/>
    <property type="match status" value="1"/>
</dbReference>
<evidence type="ECO:0000256" key="2">
    <source>
        <dbReference type="SAM" id="SignalP"/>
    </source>
</evidence>
<dbReference type="AlphaFoldDB" id="A0A7C8L9G6"/>
<protein>
    <submittedName>
        <fullName evidence="3">YhcN/YlaJ family sporulation lipoprotein</fullName>
    </submittedName>
</protein>
<dbReference type="Proteomes" id="UP000480246">
    <property type="component" value="Unassembled WGS sequence"/>
</dbReference>
<dbReference type="EMBL" id="WEID01000009">
    <property type="protein sequence ID" value="KAB8138982.1"/>
    <property type="molecule type" value="Genomic_DNA"/>
</dbReference>
<evidence type="ECO:0000313" key="3">
    <source>
        <dbReference type="EMBL" id="KAB8138982.1"/>
    </source>
</evidence>
<dbReference type="GO" id="GO:0030435">
    <property type="term" value="P:sporulation resulting in formation of a cellular spore"/>
    <property type="evidence" value="ECO:0007669"/>
    <property type="project" value="InterPro"/>
</dbReference>
<comment type="caution">
    <text evidence="3">The sequence shown here is derived from an EMBL/GenBank/DDBJ whole genome shotgun (WGS) entry which is preliminary data.</text>
</comment>
<dbReference type="InterPro" id="IPR019076">
    <property type="entry name" value="Spore_lipoprot_YhcN/YlaJ-like"/>
</dbReference>
<gene>
    <name evidence="3" type="ORF">F9U64_02450</name>
</gene>
<feature type="compositionally biased region" description="Low complexity" evidence="1">
    <location>
        <begin position="51"/>
        <end position="60"/>
    </location>
</feature>
<feature type="compositionally biased region" description="Polar residues" evidence="1">
    <location>
        <begin position="34"/>
        <end position="50"/>
    </location>
</feature>
<dbReference type="InterPro" id="IPR014247">
    <property type="entry name" value="Spore_lipoprot_YhcN/YlaJ"/>
</dbReference>
<feature type="region of interest" description="Disordered" evidence="1">
    <location>
        <begin position="25"/>
        <end position="64"/>
    </location>
</feature>
<dbReference type="PROSITE" id="PS51257">
    <property type="entry name" value="PROKAR_LIPOPROTEIN"/>
    <property type="match status" value="1"/>
</dbReference>
<evidence type="ECO:0000313" key="4">
    <source>
        <dbReference type="Proteomes" id="UP000480246"/>
    </source>
</evidence>
<name>A0A7C8L9G6_9BACI</name>
<feature type="chain" id="PRO_5039409255" evidence="2">
    <location>
        <begin position="23"/>
        <end position="235"/>
    </location>
</feature>
<reference evidence="3 4" key="1">
    <citation type="submission" date="2019-10" db="EMBL/GenBank/DDBJ databases">
        <title>Gracilibacillus sp. nov. isolated from rice seeds.</title>
        <authorList>
            <person name="He S."/>
        </authorList>
    </citation>
    <scope>NUCLEOTIDE SEQUENCE [LARGE SCALE GENOMIC DNA]</scope>
    <source>
        <strain evidence="3 4">TD8</strain>
    </source>
</reference>
<organism evidence="3 4">
    <name type="scientific">Gracilibacillus oryzae</name>
    <dbReference type="NCBI Taxonomy" id="1672701"/>
    <lineage>
        <taxon>Bacteria</taxon>
        <taxon>Bacillati</taxon>
        <taxon>Bacillota</taxon>
        <taxon>Bacilli</taxon>
        <taxon>Bacillales</taxon>
        <taxon>Bacillaceae</taxon>
        <taxon>Gracilibacillus</taxon>
    </lineage>
</organism>
<dbReference type="Pfam" id="PF09580">
    <property type="entry name" value="Spore_YhcN_YlaJ"/>
    <property type="match status" value="1"/>
</dbReference>
<feature type="region of interest" description="Disordered" evidence="1">
    <location>
        <begin position="82"/>
        <end position="116"/>
    </location>
</feature>
<keyword evidence="2" id="KW-0732">Signal</keyword>
<keyword evidence="4" id="KW-1185">Reference proteome</keyword>
<keyword evidence="3" id="KW-0449">Lipoprotein</keyword>
<dbReference type="RefSeq" id="WP_153401285.1">
    <property type="nucleotide sequence ID" value="NZ_ML762424.1"/>
</dbReference>
<proteinExistence type="predicted"/>
<feature type="compositionally biased region" description="Low complexity" evidence="1">
    <location>
        <begin position="101"/>
        <end position="116"/>
    </location>
</feature>
<accession>A0A7C8L9G6</accession>
<feature type="signal peptide" evidence="2">
    <location>
        <begin position="1"/>
        <end position="22"/>
    </location>
</feature>
<sequence length="235" mass="26473">MKLRNPVIVVSLAAALSLTACGNNEYGQGDQRDGTNNVRPIGYNQTSNQPMTDRNNNRMNNIDRDTRLDDNNQYMFERGMNDNDATRDMANTEGNNAALRGNNQGNNNNTTQGNTENGEYEIADKAQEQIKKDIPEINNVYVLTTENNAYVAASWDKNKNTETNENELSDAVRQRIVQSVKSVNNKIDNVYVSTNPDFLDLVNRYSEDVESGEPVEGMFNRMGNMIERVFPNNES</sequence>
<evidence type="ECO:0000256" key="1">
    <source>
        <dbReference type="SAM" id="MobiDB-lite"/>
    </source>
</evidence>